<reference evidence="2 3" key="1">
    <citation type="submission" date="2018-08" db="EMBL/GenBank/DDBJ databases">
        <title>A genome reference for cultivated species of the human gut microbiota.</title>
        <authorList>
            <person name="Zou Y."/>
            <person name="Xue W."/>
            <person name="Luo G."/>
        </authorList>
    </citation>
    <scope>NUCLEOTIDE SEQUENCE [LARGE SCALE GENOMIC DNA]</scope>
    <source>
        <strain evidence="2 3">TF09-12</strain>
    </source>
</reference>
<proteinExistence type="predicted"/>
<accession>A0A3E4QM02</accession>
<keyword evidence="1" id="KW-0812">Transmembrane</keyword>
<dbReference type="Proteomes" id="UP000260835">
    <property type="component" value="Unassembled WGS sequence"/>
</dbReference>
<dbReference type="EMBL" id="QSRD01000010">
    <property type="protein sequence ID" value="RGL04055.1"/>
    <property type="molecule type" value="Genomic_DNA"/>
</dbReference>
<name>A0A3E4QM02_9BACT</name>
<keyword evidence="1" id="KW-0472">Membrane</keyword>
<evidence type="ECO:0000256" key="1">
    <source>
        <dbReference type="SAM" id="Phobius"/>
    </source>
</evidence>
<comment type="caution">
    <text evidence="2">The sequence shown here is derived from an EMBL/GenBank/DDBJ whole genome shotgun (WGS) entry which is preliminary data.</text>
</comment>
<organism evidence="2 3">
    <name type="scientific">Prevotella disiens</name>
    <dbReference type="NCBI Taxonomy" id="28130"/>
    <lineage>
        <taxon>Bacteria</taxon>
        <taxon>Pseudomonadati</taxon>
        <taxon>Bacteroidota</taxon>
        <taxon>Bacteroidia</taxon>
        <taxon>Bacteroidales</taxon>
        <taxon>Prevotellaceae</taxon>
        <taxon>Prevotella</taxon>
    </lineage>
</organism>
<feature type="transmembrane region" description="Helical" evidence="1">
    <location>
        <begin position="33"/>
        <end position="53"/>
    </location>
</feature>
<dbReference type="InterPro" id="IPR027853">
    <property type="entry name" value="DUF4492"/>
</dbReference>
<evidence type="ECO:0000313" key="3">
    <source>
        <dbReference type="Proteomes" id="UP000260835"/>
    </source>
</evidence>
<sequence>MYKNYIYGETWFFYRVFDLYYDGFKNMTLGKTLWAVILIKLFIMFFILKLFFFPNYIKENAKKGSEDKFIATEMLNRN</sequence>
<gene>
    <name evidence="2" type="ORF">DXC89_02460</name>
</gene>
<protein>
    <submittedName>
        <fullName evidence="2">DUF4492 domain-containing protein</fullName>
    </submittedName>
</protein>
<dbReference type="Pfam" id="PF14899">
    <property type="entry name" value="DUF4492"/>
    <property type="match status" value="1"/>
</dbReference>
<dbReference type="AlphaFoldDB" id="A0A3E4QM02"/>
<evidence type="ECO:0000313" key="2">
    <source>
        <dbReference type="EMBL" id="RGL04055.1"/>
    </source>
</evidence>
<keyword evidence="1" id="KW-1133">Transmembrane helix</keyword>